<keyword evidence="1" id="KW-0489">Methyltransferase</keyword>
<evidence type="ECO:0000256" key="2">
    <source>
        <dbReference type="ARBA" id="ARBA00022679"/>
    </source>
</evidence>
<dbReference type="PANTHER" id="PTHR43619:SF2">
    <property type="entry name" value="S-ADENOSYL-L-METHIONINE-DEPENDENT METHYLTRANSFERASES SUPERFAMILY PROTEIN"/>
    <property type="match status" value="1"/>
</dbReference>
<name>A0AAW1NLL7_9CHLO</name>
<evidence type="ECO:0008006" key="5">
    <source>
        <dbReference type="Google" id="ProtNLM"/>
    </source>
</evidence>
<proteinExistence type="predicted"/>
<dbReference type="AlphaFoldDB" id="A0AAW1NLL7"/>
<evidence type="ECO:0000256" key="1">
    <source>
        <dbReference type="ARBA" id="ARBA00022603"/>
    </source>
</evidence>
<protein>
    <recommendedName>
        <fullName evidence="5">S-adenosyl-L-methionine-dependent methyltransferase</fullName>
    </recommendedName>
</protein>
<organism evidence="3 4">
    <name type="scientific">Symbiochloris irregularis</name>
    <dbReference type="NCBI Taxonomy" id="706552"/>
    <lineage>
        <taxon>Eukaryota</taxon>
        <taxon>Viridiplantae</taxon>
        <taxon>Chlorophyta</taxon>
        <taxon>core chlorophytes</taxon>
        <taxon>Trebouxiophyceae</taxon>
        <taxon>Trebouxiales</taxon>
        <taxon>Trebouxiaceae</taxon>
        <taxon>Symbiochloris</taxon>
    </lineage>
</organism>
<dbReference type="Proteomes" id="UP001465755">
    <property type="component" value="Unassembled WGS sequence"/>
</dbReference>
<dbReference type="InterPro" id="IPR029063">
    <property type="entry name" value="SAM-dependent_MTases_sf"/>
</dbReference>
<comment type="caution">
    <text evidence="3">The sequence shown here is derived from an EMBL/GenBank/DDBJ whole genome shotgun (WGS) entry which is preliminary data.</text>
</comment>
<dbReference type="InterPro" id="IPR007213">
    <property type="entry name" value="Ppm1/Ppm2/Tcmp"/>
</dbReference>
<evidence type="ECO:0000313" key="3">
    <source>
        <dbReference type="EMBL" id="KAK9790761.1"/>
    </source>
</evidence>
<dbReference type="SUPFAM" id="SSF53335">
    <property type="entry name" value="S-adenosyl-L-methionine-dependent methyltransferases"/>
    <property type="match status" value="1"/>
</dbReference>
<evidence type="ECO:0000313" key="4">
    <source>
        <dbReference type="Proteomes" id="UP001465755"/>
    </source>
</evidence>
<dbReference type="EMBL" id="JALJOQ010000187">
    <property type="protein sequence ID" value="KAK9790761.1"/>
    <property type="molecule type" value="Genomic_DNA"/>
</dbReference>
<keyword evidence="4" id="KW-1185">Reference proteome</keyword>
<keyword evidence="2" id="KW-0808">Transferase</keyword>
<reference evidence="3 4" key="1">
    <citation type="journal article" date="2024" name="Nat. Commun.">
        <title>Phylogenomics reveals the evolutionary origins of lichenization in chlorophyte algae.</title>
        <authorList>
            <person name="Puginier C."/>
            <person name="Libourel C."/>
            <person name="Otte J."/>
            <person name="Skaloud P."/>
            <person name="Haon M."/>
            <person name="Grisel S."/>
            <person name="Petersen M."/>
            <person name="Berrin J.G."/>
            <person name="Delaux P.M."/>
            <person name="Dal Grande F."/>
            <person name="Keller J."/>
        </authorList>
    </citation>
    <scope>NUCLEOTIDE SEQUENCE [LARGE SCALE GENOMIC DNA]</scope>
    <source>
        <strain evidence="3 4">SAG 2036</strain>
    </source>
</reference>
<dbReference type="Gene3D" id="3.40.50.150">
    <property type="entry name" value="Vaccinia Virus protein VP39"/>
    <property type="match status" value="1"/>
</dbReference>
<accession>A0AAW1NLL7</accession>
<dbReference type="GO" id="GO:0032259">
    <property type="term" value="P:methylation"/>
    <property type="evidence" value="ECO:0007669"/>
    <property type="project" value="UniProtKB-KW"/>
</dbReference>
<dbReference type="PANTHER" id="PTHR43619">
    <property type="entry name" value="S-ADENOSYL-L-METHIONINE-DEPENDENT METHYLTRANSFERASE YKTD-RELATED"/>
    <property type="match status" value="1"/>
</dbReference>
<dbReference type="GO" id="GO:0008168">
    <property type="term" value="F:methyltransferase activity"/>
    <property type="evidence" value="ECO:0007669"/>
    <property type="project" value="UniProtKB-KW"/>
</dbReference>
<sequence length="280" mass="30906">MPSETSLNTEEGRVVDDELNKFVSWTARLVAVHRALETEEPESIFSDPLARVFAGPKAFDYVRGVARDTPEKGSSIMMSLPPAAPGRKRRIGGGVVRPMFFDATILASCGADKPSGLAWIPEHISPGPIRQVVLLGAGLDSRPWRLGLPDGVRWYEIDLAEVLGVKQKALQAKASRACRSGSVLTFDAISAETMAEQAEQHMIKNLRDSCFKRGWGAVSPKEKFEEFMEECGWKVVQTVEMDHIALDVLQGYEYNGYPRPEGRECHYFFGIFAASPSSKA</sequence>
<gene>
    <name evidence="3" type="ORF">WJX73_008029</name>
</gene>
<dbReference type="Pfam" id="PF04072">
    <property type="entry name" value="LCM"/>
    <property type="match status" value="1"/>
</dbReference>